<dbReference type="GO" id="GO:0016491">
    <property type="term" value="F:oxidoreductase activity"/>
    <property type="evidence" value="ECO:0007669"/>
    <property type="project" value="InterPro"/>
</dbReference>
<dbReference type="AlphaFoldDB" id="A0A927MI49"/>
<evidence type="ECO:0000313" key="3">
    <source>
        <dbReference type="Proteomes" id="UP000658225"/>
    </source>
</evidence>
<dbReference type="Pfam" id="PF02915">
    <property type="entry name" value="Rubrerythrin"/>
    <property type="match status" value="1"/>
</dbReference>
<reference evidence="2" key="1">
    <citation type="submission" date="2020-10" db="EMBL/GenBank/DDBJ databases">
        <title>Genomic Encyclopedia of Type Strains, Phase IV (KMG-IV): sequencing the most valuable type-strain genomes for metagenomic binning, comparative biology and taxonomic classification.</title>
        <authorList>
            <person name="Goeker M."/>
        </authorList>
    </citation>
    <scope>NUCLEOTIDE SEQUENCE</scope>
    <source>
        <strain evidence="2">DSM 13886</strain>
    </source>
</reference>
<evidence type="ECO:0000313" key="2">
    <source>
        <dbReference type="EMBL" id="MBE1555080.1"/>
    </source>
</evidence>
<accession>A0A927MI49</accession>
<dbReference type="CDD" id="cd00657">
    <property type="entry name" value="Ferritin_like"/>
    <property type="match status" value="1"/>
</dbReference>
<dbReference type="EMBL" id="JADBEL010000011">
    <property type="protein sequence ID" value="MBE1555080.1"/>
    <property type="molecule type" value="Genomic_DNA"/>
</dbReference>
<name>A0A927MI49_9BACL</name>
<keyword evidence="3" id="KW-1185">Reference proteome</keyword>
<gene>
    <name evidence="2" type="ORF">H4683_002179</name>
</gene>
<dbReference type="Proteomes" id="UP000658225">
    <property type="component" value="Unassembled WGS sequence"/>
</dbReference>
<dbReference type="InterPro" id="IPR009078">
    <property type="entry name" value="Ferritin-like_SF"/>
</dbReference>
<proteinExistence type="predicted"/>
<comment type="caution">
    <text evidence="2">The sequence shown here is derived from an EMBL/GenBank/DDBJ whole genome shotgun (WGS) entry which is preliminary data.</text>
</comment>
<dbReference type="InterPro" id="IPR003251">
    <property type="entry name" value="Rr_diiron-bd_dom"/>
</dbReference>
<dbReference type="Gene3D" id="6.10.140.1960">
    <property type="match status" value="1"/>
</dbReference>
<organism evidence="2 3">
    <name type="scientific">Sporosarcina limicola</name>
    <dbReference type="NCBI Taxonomy" id="34101"/>
    <lineage>
        <taxon>Bacteria</taxon>
        <taxon>Bacillati</taxon>
        <taxon>Bacillota</taxon>
        <taxon>Bacilli</taxon>
        <taxon>Bacillales</taxon>
        <taxon>Caryophanaceae</taxon>
        <taxon>Sporosarcina</taxon>
    </lineage>
</organism>
<dbReference type="Gene3D" id="1.20.5.420">
    <property type="entry name" value="Immunoglobulin FC, subunit C"/>
    <property type="match status" value="1"/>
</dbReference>
<dbReference type="SUPFAM" id="SSF47240">
    <property type="entry name" value="Ferritin-like"/>
    <property type="match status" value="1"/>
</dbReference>
<dbReference type="RefSeq" id="WP_192598830.1">
    <property type="nucleotide sequence ID" value="NZ_JADBEL010000011.1"/>
</dbReference>
<dbReference type="GO" id="GO:0046872">
    <property type="term" value="F:metal ion binding"/>
    <property type="evidence" value="ECO:0007669"/>
    <property type="project" value="InterPro"/>
</dbReference>
<sequence length="141" mass="16199">MNQNAIQPSTSTEVINDILKAINGEYNAIYCYGILANQAPNAKIKNRILEIRNDEIRHYETFWHIYISLTGNQPSPQITKECPTDYKSGVLAAFIDEQETVDFYHEIARKTNNPVINAAFTQASADEQNHAVWYLYFMNNH</sequence>
<protein>
    <submittedName>
        <fullName evidence="2">Rubrerythrin</fullName>
    </submittedName>
</protein>
<evidence type="ECO:0000259" key="1">
    <source>
        <dbReference type="Pfam" id="PF02915"/>
    </source>
</evidence>
<feature type="domain" description="Rubrerythrin diiron-binding" evidence="1">
    <location>
        <begin position="92"/>
        <end position="139"/>
    </location>
</feature>